<dbReference type="Proteomes" id="UP000070299">
    <property type="component" value="Unassembled WGS sequence"/>
</dbReference>
<dbReference type="PANTHER" id="PTHR30118:SF6">
    <property type="entry name" value="HTH-TYPE TRANSCRIPTIONAL REGULATOR LEUO"/>
    <property type="match status" value="1"/>
</dbReference>
<dbReference type="Gene3D" id="3.40.190.10">
    <property type="entry name" value="Periplasmic binding protein-like II"/>
    <property type="match status" value="2"/>
</dbReference>
<dbReference type="GO" id="GO:0003700">
    <property type="term" value="F:DNA-binding transcription factor activity"/>
    <property type="evidence" value="ECO:0007669"/>
    <property type="project" value="InterPro"/>
</dbReference>
<dbReference type="InterPro" id="IPR050389">
    <property type="entry name" value="LysR-type_TF"/>
</dbReference>
<feature type="domain" description="HTH lysR-type" evidence="5">
    <location>
        <begin position="6"/>
        <end position="63"/>
    </location>
</feature>
<sequence length="302" mass="33889">MRFEQLDLNLLVALDILLEEQNITRSAERLHLSQSATSGILSRLRAFFEDDLLVQIGKKMQPTPFALELQGPVAGVLATVRGSIIGKKANNPEQSERHFKIIASDYIIQVLLSHVVAEVAKSAPKVTFEFLSPFAHEINILAKGGADLMMAPEAVMLDAYPNVPLVNDELVCIADINNELLGDKLSLEEFNSFGHVSVGFARASHLSIEPWLIETMEINRRVEIITNDFSTMIYTLLNTNRIAILPRHFADVHAQRGAIKIVKLPFDAPKLKESMMWHPTLENDPMHRWLRQKIVDGAAKFH</sequence>
<dbReference type="AlphaFoldDB" id="A0A148KKA0"/>
<dbReference type="InterPro" id="IPR036390">
    <property type="entry name" value="WH_DNA-bd_sf"/>
</dbReference>
<name>A0A148KKA0_9ALTE</name>
<comment type="caution">
    <text evidence="6">The sequence shown here is derived from an EMBL/GenBank/DDBJ whole genome shotgun (WGS) entry which is preliminary data.</text>
</comment>
<evidence type="ECO:0000259" key="5">
    <source>
        <dbReference type="PROSITE" id="PS50931"/>
    </source>
</evidence>
<keyword evidence="7" id="KW-1185">Reference proteome</keyword>
<accession>A0A148KKA0</accession>
<protein>
    <submittedName>
        <fullName evidence="6">Nodulation protein NfeD</fullName>
    </submittedName>
</protein>
<evidence type="ECO:0000256" key="1">
    <source>
        <dbReference type="ARBA" id="ARBA00009437"/>
    </source>
</evidence>
<dbReference type="OrthoDB" id="6621790at2"/>
<evidence type="ECO:0000256" key="2">
    <source>
        <dbReference type="ARBA" id="ARBA00023015"/>
    </source>
</evidence>
<evidence type="ECO:0000256" key="4">
    <source>
        <dbReference type="ARBA" id="ARBA00023163"/>
    </source>
</evidence>
<organism evidence="6 7">
    <name type="scientific">Paraglaciecola hydrolytica</name>
    <dbReference type="NCBI Taxonomy" id="1799789"/>
    <lineage>
        <taxon>Bacteria</taxon>
        <taxon>Pseudomonadati</taxon>
        <taxon>Pseudomonadota</taxon>
        <taxon>Gammaproteobacteria</taxon>
        <taxon>Alteromonadales</taxon>
        <taxon>Alteromonadaceae</taxon>
        <taxon>Paraglaciecola</taxon>
    </lineage>
</organism>
<evidence type="ECO:0000256" key="3">
    <source>
        <dbReference type="ARBA" id="ARBA00023125"/>
    </source>
</evidence>
<dbReference type="Pfam" id="PF00126">
    <property type="entry name" value="HTH_1"/>
    <property type="match status" value="1"/>
</dbReference>
<dbReference type="InterPro" id="IPR000847">
    <property type="entry name" value="LysR_HTH_N"/>
</dbReference>
<dbReference type="CDD" id="cd08462">
    <property type="entry name" value="PBP2_NodD"/>
    <property type="match status" value="1"/>
</dbReference>
<keyword evidence="2" id="KW-0805">Transcription regulation</keyword>
<dbReference type="EMBL" id="LSNE01000020">
    <property type="protein sequence ID" value="KXI26723.1"/>
    <property type="molecule type" value="Genomic_DNA"/>
</dbReference>
<dbReference type="InterPro" id="IPR036388">
    <property type="entry name" value="WH-like_DNA-bd_sf"/>
</dbReference>
<dbReference type="SUPFAM" id="SSF46785">
    <property type="entry name" value="Winged helix' DNA-binding domain"/>
    <property type="match status" value="1"/>
</dbReference>
<dbReference type="GO" id="GO:0003677">
    <property type="term" value="F:DNA binding"/>
    <property type="evidence" value="ECO:0007669"/>
    <property type="project" value="UniProtKB-KW"/>
</dbReference>
<dbReference type="PROSITE" id="PS50931">
    <property type="entry name" value="HTH_LYSR"/>
    <property type="match status" value="1"/>
</dbReference>
<dbReference type="Gene3D" id="1.10.10.10">
    <property type="entry name" value="Winged helix-like DNA-binding domain superfamily/Winged helix DNA-binding domain"/>
    <property type="match status" value="1"/>
</dbReference>
<comment type="similarity">
    <text evidence="1">Belongs to the LysR transcriptional regulatory family.</text>
</comment>
<keyword evidence="3" id="KW-0238">DNA-binding</keyword>
<reference evidence="7" key="1">
    <citation type="submission" date="2016-02" db="EMBL/GenBank/DDBJ databases">
        <authorList>
            <person name="Schultz-Johansen M."/>
            <person name="Glaring M.A."/>
            <person name="Bech P.K."/>
            <person name="Stougaard P."/>
        </authorList>
    </citation>
    <scope>NUCLEOTIDE SEQUENCE [LARGE SCALE GENOMIC DNA]</scope>
    <source>
        <strain evidence="7">S66</strain>
    </source>
</reference>
<gene>
    <name evidence="6" type="ORF">AX660_02810</name>
</gene>
<keyword evidence="4" id="KW-0804">Transcription</keyword>
<dbReference type="Pfam" id="PF03466">
    <property type="entry name" value="LysR_substrate"/>
    <property type="match status" value="1"/>
</dbReference>
<dbReference type="SUPFAM" id="SSF53850">
    <property type="entry name" value="Periplasmic binding protein-like II"/>
    <property type="match status" value="1"/>
</dbReference>
<evidence type="ECO:0000313" key="6">
    <source>
        <dbReference type="EMBL" id="KXI26723.1"/>
    </source>
</evidence>
<dbReference type="InterPro" id="IPR005119">
    <property type="entry name" value="LysR_subst-bd"/>
</dbReference>
<dbReference type="PANTHER" id="PTHR30118">
    <property type="entry name" value="HTH-TYPE TRANSCRIPTIONAL REGULATOR LEUO-RELATED"/>
    <property type="match status" value="1"/>
</dbReference>
<dbReference type="InterPro" id="IPR037416">
    <property type="entry name" value="NodD_PBP2"/>
</dbReference>
<dbReference type="STRING" id="1799789.AX660_02810"/>
<proteinExistence type="inferred from homology"/>
<evidence type="ECO:0000313" key="7">
    <source>
        <dbReference type="Proteomes" id="UP000070299"/>
    </source>
</evidence>
<dbReference type="RefSeq" id="WP_068382096.1">
    <property type="nucleotide sequence ID" value="NZ_LSNE01000020.1"/>
</dbReference>